<accession>L5LE30</accession>
<dbReference type="AlphaFoldDB" id="L5LE30"/>
<evidence type="ECO:0000313" key="2">
    <source>
        <dbReference type="Proteomes" id="UP000010556"/>
    </source>
</evidence>
<protein>
    <submittedName>
        <fullName evidence="1">Uncharacterized protein</fullName>
    </submittedName>
</protein>
<evidence type="ECO:0000313" key="1">
    <source>
        <dbReference type="EMBL" id="ELK24594.1"/>
    </source>
</evidence>
<gene>
    <name evidence="1" type="ORF">MDA_GLEAN10018170</name>
</gene>
<name>L5LE30_MYODS</name>
<proteinExistence type="predicted"/>
<sequence>MTPAAVDSLLLVELSRAETALHAEGNLQVPPASVRHIEVTPLHFRRQSWPGVSHAVMLSGQQLDGTGQLVLFHRV</sequence>
<dbReference type="EMBL" id="KB112777">
    <property type="protein sequence ID" value="ELK24594.1"/>
    <property type="molecule type" value="Genomic_DNA"/>
</dbReference>
<keyword evidence="2" id="KW-1185">Reference proteome</keyword>
<dbReference type="Proteomes" id="UP000010556">
    <property type="component" value="Unassembled WGS sequence"/>
</dbReference>
<reference evidence="2" key="1">
    <citation type="journal article" date="2013" name="Science">
        <title>Comparative analysis of bat genomes provides insight into the evolution of flight and immunity.</title>
        <authorList>
            <person name="Zhang G."/>
            <person name="Cowled C."/>
            <person name="Shi Z."/>
            <person name="Huang Z."/>
            <person name="Bishop-Lilly K.A."/>
            <person name="Fang X."/>
            <person name="Wynne J.W."/>
            <person name="Xiong Z."/>
            <person name="Baker M.L."/>
            <person name="Zhao W."/>
            <person name="Tachedjian M."/>
            <person name="Zhu Y."/>
            <person name="Zhou P."/>
            <person name="Jiang X."/>
            <person name="Ng J."/>
            <person name="Yang L."/>
            <person name="Wu L."/>
            <person name="Xiao J."/>
            <person name="Feng Y."/>
            <person name="Chen Y."/>
            <person name="Sun X."/>
            <person name="Zhang Y."/>
            <person name="Marsh G.A."/>
            <person name="Crameri G."/>
            <person name="Broder C.C."/>
            <person name="Frey K.G."/>
            <person name="Wang L.F."/>
            <person name="Wang J."/>
        </authorList>
    </citation>
    <scope>NUCLEOTIDE SEQUENCE [LARGE SCALE GENOMIC DNA]</scope>
</reference>
<organism evidence="1 2">
    <name type="scientific">Myotis davidii</name>
    <name type="common">David's myotis</name>
    <dbReference type="NCBI Taxonomy" id="225400"/>
    <lineage>
        <taxon>Eukaryota</taxon>
        <taxon>Metazoa</taxon>
        <taxon>Chordata</taxon>
        <taxon>Craniata</taxon>
        <taxon>Vertebrata</taxon>
        <taxon>Euteleostomi</taxon>
        <taxon>Mammalia</taxon>
        <taxon>Eutheria</taxon>
        <taxon>Laurasiatheria</taxon>
        <taxon>Chiroptera</taxon>
        <taxon>Yangochiroptera</taxon>
        <taxon>Vespertilionidae</taxon>
        <taxon>Myotis</taxon>
    </lineage>
</organism>